<comment type="caution">
    <text evidence="6">The sequence shown here is derived from an EMBL/GenBank/DDBJ whole genome shotgun (WGS) entry which is preliminary data.</text>
</comment>
<evidence type="ECO:0000256" key="1">
    <source>
        <dbReference type="ARBA" id="ARBA00022723"/>
    </source>
</evidence>
<evidence type="ECO:0000313" key="7">
    <source>
        <dbReference type="Proteomes" id="UP001353858"/>
    </source>
</evidence>
<gene>
    <name evidence="6" type="ORF">RN001_003417</name>
</gene>
<dbReference type="Proteomes" id="UP001353858">
    <property type="component" value="Unassembled WGS sequence"/>
</dbReference>
<organism evidence="6 7">
    <name type="scientific">Aquatica leii</name>
    <dbReference type="NCBI Taxonomy" id="1421715"/>
    <lineage>
        <taxon>Eukaryota</taxon>
        <taxon>Metazoa</taxon>
        <taxon>Ecdysozoa</taxon>
        <taxon>Arthropoda</taxon>
        <taxon>Hexapoda</taxon>
        <taxon>Insecta</taxon>
        <taxon>Pterygota</taxon>
        <taxon>Neoptera</taxon>
        <taxon>Endopterygota</taxon>
        <taxon>Coleoptera</taxon>
        <taxon>Polyphaga</taxon>
        <taxon>Elateriformia</taxon>
        <taxon>Elateroidea</taxon>
        <taxon>Lampyridae</taxon>
        <taxon>Luciolinae</taxon>
        <taxon>Aquatica</taxon>
    </lineage>
</organism>
<dbReference type="EMBL" id="JARPUR010000001">
    <property type="protein sequence ID" value="KAK4887146.1"/>
    <property type="molecule type" value="Genomic_DNA"/>
</dbReference>
<dbReference type="GO" id="GO:0003677">
    <property type="term" value="F:DNA binding"/>
    <property type="evidence" value="ECO:0007669"/>
    <property type="project" value="UniProtKB-KW"/>
</dbReference>
<feature type="domain" description="THAP-type" evidence="5">
    <location>
        <begin position="6"/>
        <end position="56"/>
    </location>
</feature>
<dbReference type="InterPro" id="IPR006612">
    <property type="entry name" value="THAP_Znf"/>
</dbReference>
<evidence type="ECO:0000256" key="2">
    <source>
        <dbReference type="ARBA" id="ARBA00022771"/>
    </source>
</evidence>
<evidence type="ECO:0000256" key="3">
    <source>
        <dbReference type="ARBA" id="ARBA00022833"/>
    </source>
</evidence>
<dbReference type="AlphaFoldDB" id="A0AAN7SDZ1"/>
<keyword evidence="1" id="KW-0479">Metal-binding</keyword>
<dbReference type="SUPFAM" id="SSF57716">
    <property type="entry name" value="Glucocorticoid receptor-like (DNA-binding domain)"/>
    <property type="match status" value="1"/>
</dbReference>
<dbReference type="GO" id="GO:0008270">
    <property type="term" value="F:zinc ion binding"/>
    <property type="evidence" value="ECO:0007669"/>
    <property type="project" value="UniProtKB-KW"/>
</dbReference>
<evidence type="ECO:0000259" key="5">
    <source>
        <dbReference type="Pfam" id="PF05485"/>
    </source>
</evidence>
<dbReference type="InterPro" id="IPR038441">
    <property type="entry name" value="THAP_Znf_sf"/>
</dbReference>
<reference evidence="7" key="1">
    <citation type="submission" date="2023-01" db="EMBL/GenBank/DDBJ databases">
        <title>Key to firefly adult light organ development and bioluminescence: homeobox transcription factors regulate luciferase expression and transportation to peroxisome.</title>
        <authorList>
            <person name="Fu X."/>
        </authorList>
    </citation>
    <scope>NUCLEOTIDE SEQUENCE [LARGE SCALE GENOMIC DNA]</scope>
</reference>
<dbReference type="Pfam" id="PF05485">
    <property type="entry name" value="THAP"/>
    <property type="match status" value="1"/>
</dbReference>
<accession>A0AAN7SDZ1</accession>
<dbReference type="Gene3D" id="6.20.210.20">
    <property type="entry name" value="THAP domain"/>
    <property type="match status" value="1"/>
</dbReference>
<keyword evidence="7" id="KW-1185">Reference proteome</keyword>
<name>A0AAN7SDZ1_9COLE</name>
<keyword evidence="4" id="KW-0238">DNA-binding</keyword>
<keyword evidence="2" id="KW-0863">Zinc-finger</keyword>
<evidence type="ECO:0000256" key="4">
    <source>
        <dbReference type="ARBA" id="ARBA00023125"/>
    </source>
</evidence>
<keyword evidence="3" id="KW-0862">Zinc</keyword>
<sequence length="74" mass="8625">MQEKVDRRKAWEKVLLMEKSASNTKRVCSLHFIKEDLILPDFPTKVAKLKKTAVPSQNLPQKSIITTEYRRKAL</sequence>
<evidence type="ECO:0000313" key="6">
    <source>
        <dbReference type="EMBL" id="KAK4887146.1"/>
    </source>
</evidence>
<protein>
    <recommendedName>
        <fullName evidence="5">THAP-type domain-containing protein</fullName>
    </recommendedName>
</protein>
<proteinExistence type="predicted"/>